<protein>
    <recommendedName>
        <fullName evidence="7">Integral membrane protein</fullName>
    </recommendedName>
</protein>
<organism evidence="5">
    <name type="scientific">Streptomyces ambofaciens (strain ATCC 23877 / 3486 / DSM 40053 / JCM 4204 / NBRC 12836 / NRRL B-2516)</name>
    <dbReference type="NCBI Taxonomy" id="278992"/>
    <lineage>
        <taxon>Bacteria</taxon>
        <taxon>Bacillati</taxon>
        <taxon>Actinomycetota</taxon>
        <taxon>Actinomycetes</taxon>
        <taxon>Kitasatosporales</taxon>
        <taxon>Streptomycetaceae</taxon>
        <taxon>Streptomyces</taxon>
    </lineage>
</organism>
<evidence type="ECO:0000256" key="1">
    <source>
        <dbReference type="SAM" id="MobiDB-lite"/>
    </source>
</evidence>
<dbReference type="Proteomes" id="UP000061018">
    <property type="component" value="Chromosome"/>
</dbReference>
<reference evidence="5" key="1">
    <citation type="journal article" date="2006" name="Microbiology (Mosc.)">
        <title>Multiple biosynthetic and uptake systems mediate siderophore-dependent iron acquisition in Streptomyces coelicolor A3(2) and Streptomyces ambofaciens ATCC 23877.</title>
        <authorList>
            <person name="Barona-Gomez F."/>
            <person name="Lautru S."/>
            <person name="Francou F.X."/>
            <person name="Leblond P."/>
            <person name="Pernodet J.L."/>
            <person name="Challis G.L."/>
        </authorList>
    </citation>
    <scope>NUCLEOTIDE SEQUENCE</scope>
    <source>
        <strain evidence="5">ATCC 23877</strain>
    </source>
</reference>
<dbReference type="EMBL" id="AM238664">
    <property type="protein sequence ID" value="CAJ88803.1"/>
    <property type="molecule type" value="Genomic_DNA"/>
</dbReference>
<dbReference type="RefSeq" id="WP_053140077.1">
    <property type="nucleotide sequence ID" value="NZ_CP012382.1"/>
</dbReference>
<sequence>MNALGRRMPCSNPTRRRSSAARRTTTHAVQRAGRLLCWSLAASMATAATDLLLTPQGPWWGALWPLPWYLTGLSIPAWAILRIREKATQHPTDEDTLPDSWDQAA</sequence>
<keyword evidence="3" id="KW-0732">Signal</keyword>
<dbReference type="AlphaFoldDB" id="A0AE94"/>
<feature type="region of interest" description="Disordered" evidence="1">
    <location>
        <begin position="1"/>
        <end position="25"/>
    </location>
</feature>
<evidence type="ECO:0000256" key="3">
    <source>
        <dbReference type="SAM" id="SignalP"/>
    </source>
</evidence>
<accession>A0AE94</accession>
<dbReference type="KEGG" id="samb:SAM23877_6474"/>
<proteinExistence type="predicted"/>
<dbReference type="EMBL" id="CP012382">
    <property type="protein sequence ID" value="AKZ59519.1"/>
    <property type="molecule type" value="Genomic_DNA"/>
</dbReference>
<feature type="signal peptide" evidence="3">
    <location>
        <begin position="1"/>
        <end position="47"/>
    </location>
</feature>
<feature type="chain" id="PRO_5011202089" description="Integral membrane protein" evidence="3">
    <location>
        <begin position="48"/>
        <end position="105"/>
    </location>
</feature>
<evidence type="ECO:0000313" key="6">
    <source>
        <dbReference type="Proteomes" id="UP000061018"/>
    </source>
</evidence>
<evidence type="ECO:0000313" key="5">
    <source>
        <dbReference type="EMBL" id="CAJ88803.1"/>
    </source>
</evidence>
<name>A0AE94_STRA7</name>
<feature type="transmembrane region" description="Helical" evidence="2">
    <location>
        <begin position="63"/>
        <end position="81"/>
    </location>
</feature>
<evidence type="ECO:0000256" key="2">
    <source>
        <dbReference type="SAM" id="Phobius"/>
    </source>
</evidence>
<evidence type="ECO:0008006" key="7">
    <source>
        <dbReference type="Google" id="ProtNLM"/>
    </source>
</evidence>
<gene>
    <name evidence="4" type="ORF">SAM23877_6474</name>
    <name evidence="5" type="ORF">SAMR1094</name>
</gene>
<keyword evidence="2" id="KW-1133">Transmembrane helix</keyword>
<reference evidence="5" key="2">
    <citation type="journal article" date="2006" name="Mol. Biol. Evol.">
        <title>Evolution of the terminal regions of the Streptomyces linear chromosome.</title>
        <authorList>
            <person name="Choulet F."/>
            <person name="Aigle B."/>
            <person name="Gallois A."/>
            <person name="Mangenot S."/>
            <person name="Gerbaud C."/>
            <person name="Truong C."/>
            <person name="Francou F.X."/>
            <person name="Fourrier C."/>
            <person name="Guerineau M."/>
            <person name="Decaris B."/>
            <person name="Barbe V."/>
            <person name="Pernodet J.L."/>
            <person name="Leblond P."/>
        </authorList>
    </citation>
    <scope>NUCLEOTIDE SEQUENCE</scope>
    <source>
        <strain evidence="5">ATCC 23877</strain>
    </source>
</reference>
<keyword evidence="2" id="KW-0472">Membrane</keyword>
<keyword evidence="2" id="KW-0812">Transmembrane</keyword>
<evidence type="ECO:0000313" key="4">
    <source>
        <dbReference type="EMBL" id="AKZ59519.1"/>
    </source>
</evidence>
<reference evidence="6" key="3">
    <citation type="journal article" date="2015" name="J. Biotechnol.">
        <title>Complete genome sequence of Streptomyces ambofaciens ATCC 23877, the spiramycin producer.</title>
        <authorList>
            <person name="Thibessard A."/>
            <person name="Haas D."/>
            <person name="Gerbaud C."/>
            <person name="Aigle B."/>
            <person name="Lautru S."/>
            <person name="Pernodet J.L."/>
            <person name="Leblond P."/>
        </authorList>
    </citation>
    <scope>NUCLEOTIDE SEQUENCE [LARGE SCALE GENOMIC DNA]</scope>
    <source>
        <strain evidence="6">ATCC 23877 / 3486 / DSM 40053 / JCM 4204 / NBRC 12836 / NRRL B-2516</strain>
    </source>
</reference>
<reference evidence="4" key="4">
    <citation type="submission" date="2015-07" db="EMBL/GenBank/DDBJ databases">
        <title>Complete genome sequence of Streptomyces ambofaciens ATCC 23877, the spiramycin producer.</title>
        <authorList>
            <person name="Thibessard A."/>
            <person name="Haas D."/>
            <person name="Gerbaud C."/>
            <person name="Aigle B."/>
            <person name="Lautru S."/>
            <person name="Pernodet J.-L."/>
            <person name="Leblond P."/>
        </authorList>
    </citation>
    <scope>NUCLEOTIDE SEQUENCE [LARGE SCALE GENOMIC DNA]</scope>
    <source>
        <strain evidence="4">ATCC 23877</strain>
    </source>
</reference>